<keyword evidence="2" id="KW-0472">Membrane</keyword>
<keyword evidence="4" id="KW-1185">Reference proteome</keyword>
<sequence>MRLRESTDQGSVDRSTIGKRDERGREMPVILRSGMWNVITISLVKMPHPDNVECTEYVFSLYTPDTSSPPMHTFPRLISLHCAHPTSEDTGIVIPLFVHNTAIPHRHAMIYIHPLATSTTAPASAMTTTVLETQVVTVTPTVILAARQDGQWTPDAGQWSAPVWTPEAQSSWVPTPSSGNTWAAPSYTAIASAAPSASPAAQPEKYRATDTKEGWAIASAIGGSLVGVGFLGLIASIILRVKTGHWPACCYCCGGRRCAAKGYGDIEASQPSAPEMVARHPAAPGGYYHPRQPSGTPAHPPRTPQPNKRIFHAY</sequence>
<organism evidence="3 4">
    <name type="scientific">Trematosphaeria pertusa</name>
    <dbReference type="NCBI Taxonomy" id="390896"/>
    <lineage>
        <taxon>Eukaryota</taxon>
        <taxon>Fungi</taxon>
        <taxon>Dikarya</taxon>
        <taxon>Ascomycota</taxon>
        <taxon>Pezizomycotina</taxon>
        <taxon>Dothideomycetes</taxon>
        <taxon>Pleosporomycetidae</taxon>
        <taxon>Pleosporales</taxon>
        <taxon>Massarineae</taxon>
        <taxon>Trematosphaeriaceae</taxon>
        <taxon>Trematosphaeria</taxon>
    </lineage>
</organism>
<reference evidence="3" key="1">
    <citation type="journal article" date="2020" name="Stud. Mycol.">
        <title>101 Dothideomycetes genomes: a test case for predicting lifestyles and emergence of pathogens.</title>
        <authorList>
            <person name="Haridas S."/>
            <person name="Albert R."/>
            <person name="Binder M."/>
            <person name="Bloem J."/>
            <person name="Labutti K."/>
            <person name="Salamov A."/>
            <person name="Andreopoulos B."/>
            <person name="Baker S."/>
            <person name="Barry K."/>
            <person name="Bills G."/>
            <person name="Bluhm B."/>
            <person name="Cannon C."/>
            <person name="Castanera R."/>
            <person name="Culley D."/>
            <person name="Daum C."/>
            <person name="Ezra D."/>
            <person name="Gonzalez J."/>
            <person name="Henrissat B."/>
            <person name="Kuo A."/>
            <person name="Liang C."/>
            <person name="Lipzen A."/>
            <person name="Lutzoni F."/>
            <person name="Magnuson J."/>
            <person name="Mondo S."/>
            <person name="Nolan M."/>
            <person name="Ohm R."/>
            <person name="Pangilinan J."/>
            <person name="Park H.-J."/>
            <person name="Ramirez L."/>
            <person name="Alfaro M."/>
            <person name="Sun H."/>
            <person name="Tritt A."/>
            <person name="Yoshinaga Y."/>
            <person name="Zwiers L.-H."/>
            <person name="Turgeon B."/>
            <person name="Goodwin S."/>
            <person name="Spatafora J."/>
            <person name="Crous P."/>
            <person name="Grigoriev I."/>
        </authorList>
    </citation>
    <scope>NUCLEOTIDE SEQUENCE</scope>
    <source>
        <strain evidence="3">CBS 122368</strain>
    </source>
</reference>
<dbReference type="EMBL" id="ML987200">
    <property type="protein sequence ID" value="KAF2245428.1"/>
    <property type="molecule type" value="Genomic_DNA"/>
</dbReference>
<feature type="region of interest" description="Disordered" evidence="1">
    <location>
        <begin position="1"/>
        <end position="24"/>
    </location>
</feature>
<evidence type="ECO:0000313" key="4">
    <source>
        <dbReference type="Proteomes" id="UP000800094"/>
    </source>
</evidence>
<name>A0A6A6I5V4_9PLEO</name>
<gene>
    <name evidence="3" type="ORF">BU26DRAFT_553330</name>
</gene>
<feature type="region of interest" description="Disordered" evidence="1">
    <location>
        <begin position="279"/>
        <end position="314"/>
    </location>
</feature>
<dbReference type="RefSeq" id="XP_033680432.1">
    <property type="nucleotide sequence ID" value="XM_033832202.1"/>
</dbReference>
<evidence type="ECO:0000256" key="1">
    <source>
        <dbReference type="SAM" id="MobiDB-lite"/>
    </source>
</evidence>
<feature type="transmembrane region" description="Helical" evidence="2">
    <location>
        <begin position="215"/>
        <end position="239"/>
    </location>
</feature>
<protein>
    <submittedName>
        <fullName evidence="3">Uncharacterized protein</fullName>
    </submittedName>
</protein>
<keyword evidence="2" id="KW-1133">Transmembrane helix</keyword>
<evidence type="ECO:0000256" key="2">
    <source>
        <dbReference type="SAM" id="Phobius"/>
    </source>
</evidence>
<evidence type="ECO:0000313" key="3">
    <source>
        <dbReference type="EMBL" id="KAF2245428.1"/>
    </source>
</evidence>
<dbReference type="AlphaFoldDB" id="A0A6A6I5V4"/>
<proteinExistence type="predicted"/>
<dbReference type="GeneID" id="54585532"/>
<dbReference type="Proteomes" id="UP000800094">
    <property type="component" value="Unassembled WGS sequence"/>
</dbReference>
<keyword evidence="2" id="KW-0812">Transmembrane</keyword>
<accession>A0A6A6I5V4</accession>